<accession>A0A838A9U4</accession>
<dbReference type="RefSeq" id="WP_180892819.1">
    <property type="nucleotide sequence ID" value="NZ_JACCKD010000003.1"/>
</dbReference>
<comment type="caution">
    <text evidence="2">The sequence shown here is derived from an EMBL/GenBank/DDBJ whole genome shotgun (WGS) entry which is preliminary data.</text>
</comment>
<feature type="domain" description="CYTH" evidence="1">
    <location>
        <begin position="4"/>
        <end position="172"/>
    </location>
</feature>
<dbReference type="PANTHER" id="PTHR21028">
    <property type="entry name" value="SI:CH211-156B7.4"/>
    <property type="match status" value="1"/>
</dbReference>
<dbReference type="AlphaFoldDB" id="A0A838A9U4"/>
<dbReference type="InterPro" id="IPR008173">
    <property type="entry name" value="Adenylyl_cyclase_CyaB"/>
</dbReference>
<sequence>MPTHLNVEIKARCPDADATLRTARDLGARLQGRDHQVDTYFAVPHGRLKLRQGTIENALIHYLRPDQDGPKGSHVLLYEPTGDSETLREALTAALGRTVVVDKHRHILWADNVKIHIDDVAGLGSFVEIEAIDRDGNHGHDRLLDQCQEYLHALRIGQDQLEARSYSDMLLEARHGP</sequence>
<gene>
    <name evidence="2" type="ORF">H0B56_10730</name>
</gene>
<dbReference type="InterPro" id="IPR033469">
    <property type="entry name" value="CYTH-like_dom_sf"/>
</dbReference>
<dbReference type="Gene3D" id="2.40.320.10">
    <property type="entry name" value="Hypothetical Protein Pfu-838710-001"/>
    <property type="match status" value="1"/>
</dbReference>
<dbReference type="Proteomes" id="UP000582974">
    <property type="component" value="Unassembled WGS sequence"/>
</dbReference>
<dbReference type="PROSITE" id="PS51707">
    <property type="entry name" value="CYTH"/>
    <property type="match status" value="1"/>
</dbReference>
<reference evidence="2 3" key="1">
    <citation type="submission" date="2020-07" db="EMBL/GenBank/DDBJ databases">
        <title>Genome of Haloechinothrix sp.</title>
        <authorList>
            <person name="Tang S.-K."/>
            <person name="Yang L."/>
            <person name="Zhu W.-Y."/>
        </authorList>
    </citation>
    <scope>NUCLEOTIDE SEQUENCE [LARGE SCALE GENOMIC DNA]</scope>
    <source>
        <strain evidence="2 3">YIM 98757</strain>
    </source>
</reference>
<dbReference type="PANTHER" id="PTHR21028:SF2">
    <property type="entry name" value="CYTH DOMAIN-CONTAINING PROTEIN"/>
    <property type="match status" value="1"/>
</dbReference>
<organism evidence="2 3">
    <name type="scientific">Haloechinothrix aidingensis</name>
    <dbReference type="NCBI Taxonomy" id="2752311"/>
    <lineage>
        <taxon>Bacteria</taxon>
        <taxon>Bacillati</taxon>
        <taxon>Actinomycetota</taxon>
        <taxon>Actinomycetes</taxon>
        <taxon>Pseudonocardiales</taxon>
        <taxon>Pseudonocardiaceae</taxon>
        <taxon>Haloechinothrix</taxon>
    </lineage>
</organism>
<name>A0A838A9U4_9PSEU</name>
<dbReference type="Pfam" id="PF01928">
    <property type="entry name" value="CYTH"/>
    <property type="match status" value="1"/>
</dbReference>
<proteinExistence type="predicted"/>
<evidence type="ECO:0000313" key="3">
    <source>
        <dbReference type="Proteomes" id="UP000582974"/>
    </source>
</evidence>
<dbReference type="SUPFAM" id="SSF55154">
    <property type="entry name" value="CYTH-like phosphatases"/>
    <property type="match status" value="1"/>
</dbReference>
<evidence type="ECO:0000259" key="1">
    <source>
        <dbReference type="PROSITE" id="PS51707"/>
    </source>
</evidence>
<dbReference type="SMART" id="SM01118">
    <property type="entry name" value="CYTH"/>
    <property type="match status" value="1"/>
</dbReference>
<protein>
    <submittedName>
        <fullName evidence="2">Class IV adenylate cyclase</fullName>
    </submittedName>
</protein>
<keyword evidence="3" id="KW-1185">Reference proteome</keyword>
<dbReference type="CDD" id="cd07890">
    <property type="entry name" value="CYTH-like_AC_IV-like"/>
    <property type="match status" value="1"/>
</dbReference>
<dbReference type="EMBL" id="JACCKD010000003">
    <property type="protein sequence ID" value="MBA0126017.1"/>
    <property type="molecule type" value="Genomic_DNA"/>
</dbReference>
<dbReference type="InterPro" id="IPR023577">
    <property type="entry name" value="CYTH_domain"/>
</dbReference>
<evidence type="ECO:0000313" key="2">
    <source>
        <dbReference type="EMBL" id="MBA0126017.1"/>
    </source>
</evidence>